<organism evidence="4">
    <name type="scientific">marine sediment metagenome</name>
    <dbReference type="NCBI Taxonomy" id="412755"/>
    <lineage>
        <taxon>unclassified sequences</taxon>
        <taxon>metagenomes</taxon>
        <taxon>ecological metagenomes</taxon>
    </lineage>
</organism>
<dbReference type="PANTHER" id="PTHR30481">
    <property type="entry name" value="DNA ADENINE METHYLASE"/>
    <property type="match status" value="1"/>
</dbReference>
<evidence type="ECO:0000313" key="4">
    <source>
        <dbReference type="EMBL" id="KKN40178.1"/>
    </source>
</evidence>
<evidence type="ECO:0000256" key="2">
    <source>
        <dbReference type="ARBA" id="ARBA00022679"/>
    </source>
</evidence>
<evidence type="ECO:0000256" key="1">
    <source>
        <dbReference type="ARBA" id="ARBA00022603"/>
    </source>
</evidence>
<keyword evidence="2" id="KW-0808">Transferase</keyword>
<reference evidence="4" key="1">
    <citation type="journal article" date="2015" name="Nature">
        <title>Complex archaea that bridge the gap between prokaryotes and eukaryotes.</title>
        <authorList>
            <person name="Spang A."/>
            <person name="Saw J.H."/>
            <person name="Jorgensen S.L."/>
            <person name="Zaremba-Niedzwiedzka K."/>
            <person name="Martijn J."/>
            <person name="Lind A.E."/>
            <person name="van Eijk R."/>
            <person name="Schleper C."/>
            <person name="Guy L."/>
            <person name="Ettema T.J."/>
        </authorList>
    </citation>
    <scope>NUCLEOTIDE SEQUENCE</scope>
</reference>
<keyword evidence="3" id="KW-0949">S-adenosyl-L-methionine</keyword>
<evidence type="ECO:0000256" key="3">
    <source>
        <dbReference type="ARBA" id="ARBA00022691"/>
    </source>
</evidence>
<proteinExistence type="predicted"/>
<keyword evidence="1" id="KW-0489">Methyltransferase</keyword>
<accession>A0A0F9TFE5</accession>
<sequence length="231" mass="26534">MQYLGGKMRIGKQIAAHLESVREPNQEYIEPMVGAAWVLQHMTGRRWASDANKPLIALWQALQQGWTPPDTVSEAEYSAAKQGESPPHLTAFIGFGTSWGGKWFSGYARNAQGSNYARMARDSLLRKLPKVQSVLFRHRDYRQLYPWQSLVYLDPPFQGTTGYSFNGEAFDHEEFWDTVRLWSKNNTVVVSEYQAPLDFTCVAQFATRTRLRDSNSQVIPRTERLFRYDAT</sequence>
<dbReference type="InterPro" id="IPR012327">
    <property type="entry name" value="MeTrfase_D12"/>
</dbReference>
<dbReference type="GO" id="GO:0032259">
    <property type="term" value="P:methylation"/>
    <property type="evidence" value="ECO:0007669"/>
    <property type="project" value="UniProtKB-KW"/>
</dbReference>
<dbReference type="Gene3D" id="3.40.50.150">
    <property type="entry name" value="Vaccinia Virus protein VP39"/>
    <property type="match status" value="1"/>
</dbReference>
<dbReference type="GO" id="GO:0006298">
    <property type="term" value="P:mismatch repair"/>
    <property type="evidence" value="ECO:0007669"/>
    <property type="project" value="TreeGrafter"/>
</dbReference>
<name>A0A0F9TFE5_9ZZZZ</name>
<gene>
    <name evidence="4" type="ORF">LCGC14_0736100</name>
</gene>
<comment type="caution">
    <text evidence="4">The sequence shown here is derived from an EMBL/GenBank/DDBJ whole genome shotgun (WGS) entry which is preliminary data.</text>
</comment>
<dbReference type="GO" id="GO:1904047">
    <property type="term" value="F:S-adenosyl-L-methionine binding"/>
    <property type="evidence" value="ECO:0007669"/>
    <property type="project" value="TreeGrafter"/>
</dbReference>
<dbReference type="Pfam" id="PF02086">
    <property type="entry name" value="MethyltransfD12"/>
    <property type="match status" value="1"/>
</dbReference>
<dbReference type="AlphaFoldDB" id="A0A0F9TFE5"/>
<protein>
    <recommendedName>
        <fullName evidence="5">DNA adenine methylase</fullName>
    </recommendedName>
</protein>
<dbReference type="GO" id="GO:0043565">
    <property type="term" value="F:sequence-specific DNA binding"/>
    <property type="evidence" value="ECO:0007669"/>
    <property type="project" value="TreeGrafter"/>
</dbReference>
<dbReference type="GO" id="GO:0009007">
    <property type="term" value="F:site-specific DNA-methyltransferase (adenine-specific) activity"/>
    <property type="evidence" value="ECO:0007669"/>
    <property type="project" value="UniProtKB-EC"/>
</dbReference>
<dbReference type="GO" id="GO:0009307">
    <property type="term" value="P:DNA restriction-modification system"/>
    <property type="evidence" value="ECO:0007669"/>
    <property type="project" value="InterPro"/>
</dbReference>
<dbReference type="InterPro" id="IPR029063">
    <property type="entry name" value="SAM-dependent_MTases_sf"/>
</dbReference>
<dbReference type="EMBL" id="LAZR01001720">
    <property type="protein sequence ID" value="KKN40178.1"/>
    <property type="molecule type" value="Genomic_DNA"/>
</dbReference>
<dbReference type="SUPFAM" id="SSF53335">
    <property type="entry name" value="S-adenosyl-L-methionine-dependent methyltransferases"/>
    <property type="match status" value="1"/>
</dbReference>
<evidence type="ECO:0008006" key="5">
    <source>
        <dbReference type="Google" id="ProtNLM"/>
    </source>
</evidence>